<dbReference type="RefSeq" id="WP_218602980.1">
    <property type="nucleotide sequence ID" value="NZ_JADQDJ010000097.1"/>
</dbReference>
<evidence type="ECO:0000313" key="2">
    <source>
        <dbReference type="Proteomes" id="UP000694287"/>
    </source>
</evidence>
<gene>
    <name evidence="1" type="ORF">I4I81_06425</name>
</gene>
<proteinExistence type="predicted"/>
<sequence length="214" mass="23163">MPAPARRTAVAFVLLVAGKALGRRWMAHWGATPDELATAWPGDDLIARPDLTTTRAVTVHAPAAQTWPWVAQLGQGRGGFYSYDALENLVGCDIHSADEIVPRWQDVTAGAEVRLAPEVALTVASVDPGRSLVLRGGIPLGRTPSPFDSTWAFVLTEQPDGTTRLVSRERYGYLRRWAALVVEPASVVSFVMSRRMLRGIAERAERTPAPAVAA</sequence>
<evidence type="ECO:0000313" key="1">
    <source>
        <dbReference type="EMBL" id="MBW0133887.1"/>
    </source>
</evidence>
<accession>A0ABS6UNT3</accession>
<dbReference type="EMBL" id="JADQDK010000001">
    <property type="protein sequence ID" value="MBW0133887.1"/>
    <property type="molecule type" value="Genomic_DNA"/>
</dbReference>
<name>A0ABS6UNT3_9PSEU</name>
<comment type="caution">
    <text evidence="1">The sequence shown here is derived from an EMBL/GenBank/DDBJ whole genome shotgun (WGS) entry which is preliminary data.</text>
</comment>
<keyword evidence="2" id="KW-1185">Reference proteome</keyword>
<protein>
    <submittedName>
        <fullName evidence="1">SRPBCC family protein</fullName>
    </submittedName>
</protein>
<dbReference type="Proteomes" id="UP000694287">
    <property type="component" value="Unassembled WGS sequence"/>
</dbReference>
<organism evidence="1 2">
    <name type="scientific">Pseudonocardia abyssalis</name>
    <dbReference type="NCBI Taxonomy" id="2792008"/>
    <lineage>
        <taxon>Bacteria</taxon>
        <taxon>Bacillati</taxon>
        <taxon>Actinomycetota</taxon>
        <taxon>Actinomycetes</taxon>
        <taxon>Pseudonocardiales</taxon>
        <taxon>Pseudonocardiaceae</taxon>
        <taxon>Pseudonocardia</taxon>
    </lineage>
</organism>
<reference evidence="1 2" key="1">
    <citation type="submission" date="2020-11" db="EMBL/GenBank/DDBJ databases">
        <title>Pseudonocardia abyssalis sp. nov. and Pseudonocardia oceani sp. nov., description and phylogenomic analysis of two novel actinomycetes isolated from the deep Southern Ocean.</title>
        <authorList>
            <person name="Parra J."/>
        </authorList>
    </citation>
    <scope>NUCLEOTIDE SEQUENCE [LARGE SCALE GENOMIC DNA]</scope>
    <source>
        <strain evidence="1 2">KRD-168</strain>
    </source>
</reference>